<keyword evidence="2" id="KW-0539">Nucleus</keyword>
<feature type="compositionally biased region" description="Basic and acidic residues" evidence="4">
    <location>
        <begin position="158"/>
        <end position="178"/>
    </location>
</feature>
<comment type="subcellular location">
    <subcellularLocation>
        <location evidence="1">Nucleus</location>
    </subcellularLocation>
</comment>
<dbReference type="Proteomes" id="UP000789342">
    <property type="component" value="Unassembled WGS sequence"/>
</dbReference>
<dbReference type="OrthoDB" id="75720at2759"/>
<reference evidence="6" key="1">
    <citation type="submission" date="2021-06" db="EMBL/GenBank/DDBJ databases">
        <authorList>
            <person name="Kallberg Y."/>
            <person name="Tangrot J."/>
            <person name="Rosling A."/>
        </authorList>
    </citation>
    <scope>NUCLEOTIDE SEQUENCE</scope>
    <source>
        <strain evidence="6">CL551</strain>
    </source>
</reference>
<dbReference type="InterPro" id="IPR039845">
    <property type="entry name" value="FAM192A"/>
</dbReference>
<dbReference type="AlphaFoldDB" id="A0A9N9BA88"/>
<dbReference type="InterPro" id="IPR019331">
    <property type="entry name" value="FAM192A/Fyv6_N"/>
</dbReference>
<evidence type="ECO:0000256" key="4">
    <source>
        <dbReference type="SAM" id="MobiDB-lite"/>
    </source>
</evidence>
<proteinExistence type="predicted"/>
<evidence type="ECO:0000313" key="6">
    <source>
        <dbReference type="EMBL" id="CAG8559033.1"/>
    </source>
</evidence>
<organism evidence="6 7">
    <name type="scientific">Acaulospora morrowiae</name>
    <dbReference type="NCBI Taxonomy" id="94023"/>
    <lineage>
        <taxon>Eukaryota</taxon>
        <taxon>Fungi</taxon>
        <taxon>Fungi incertae sedis</taxon>
        <taxon>Mucoromycota</taxon>
        <taxon>Glomeromycotina</taxon>
        <taxon>Glomeromycetes</taxon>
        <taxon>Diversisporales</taxon>
        <taxon>Acaulosporaceae</taxon>
        <taxon>Acaulospora</taxon>
    </lineage>
</organism>
<comment type="caution">
    <text evidence="6">The sequence shown here is derived from an EMBL/GenBank/DDBJ whole genome shotgun (WGS) entry which is preliminary data.</text>
</comment>
<evidence type="ECO:0000256" key="2">
    <source>
        <dbReference type="ARBA" id="ARBA00023242"/>
    </source>
</evidence>
<feature type="coiled-coil region" evidence="3">
    <location>
        <begin position="82"/>
        <end position="116"/>
    </location>
</feature>
<dbReference type="EMBL" id="CAJVPV010003759">
    <property type="protein sequence ID" value="CAG8559033.1"/>
    <property type="molecule type" value="Genomic_DNA"/>
</dbReference>
<dbReference type="PANTHER" id="PTHR13495:SF0">
    <property type="entry name" value="PSME3-INTERACTING PROTEIN"/>
    <property type="match status" value="1"/>
</dbReference>
<keyword evidence="3" id="KW-0175">Coiled coil</keyword>
<feature type="domain" description="FAM192A/Fyv6 N-terminal" evidence="5">
    <location>
        <begin position="4"/>
        <end position="107"/>
    </location>
</feature>
<name>A0A9N9BA88_9GLOM</name>
<dbReference type="GO" id="GO:0005634">
    <property type="term" value="C:nucleus"/>
    <property type="evidence" value="ECO:0007669"/>
    <property type="project" value="UniProtKB-SubCell"/>
</dbReference>
<dbReference type="Pfam" id="PF10187">
    <property type="entry name" value="FAM192A_Fyv6_N"/>
    <property type="match status" value="1"/>
</dbReference>
<protein>
    <submittedName>
        <fullName evidence="6">82_t:CDS:1</fullName>
    </submittedName>
</protein>
<gene>
    <name evidence="6" type="ORF">AMORRO_LOCUS5929</name>
</gene>
<sequence>MDRFISSTELEESRRKREEEWKAAYERIGQKPPAKEEEVYDPRTLYERLQEQKMKKEELFQEMTRFSNLIHRLDEDEIEFLVTLENEERVKELEKMKKVEEELEEFRRAAAKANEEAIPKLVVPQTPAPVKNVLKRDAQRMILNNAIKKTSNSIVRKKSLDKESVSSDEQSREAKRQK</sequence>
<accession>A0A9N9BA88</accession>
<evidence type="ECO:0000313" key="7">
    <source>
        <dbReference type="Proteomes" id="UP000789342"/>
    </source>
</evidence>
<feature type="region of interest" description="Disordered" evidence="4">
    <location>
        <begin position="153"/>
        <end position="178"/>
    </location>
</feature>
<keyword evidence="7" id="KW-1185">Reference proteome</keyword>
<evidence type="ECO:0000256" key="3">
    <source>
        <dbReference type="SAM" id="Coils"/>
    </source>
</evidence>
<evidence type="ECO:0000256" key="1">
    <source>
        <dbReference type="ARBA" id="ARBA00004123"/>
    </source>
</evidence>
<dbReference type="PANTHER" id="PTHR13495">
    <property type="entry name" value="NEFA-INTERACTING NUCLEAR PROTEIN NIP30"/>
    <property type="match status" value="1"/>
</dbReference>
<evidence type="ECO:0000259" key="5">
    <source>
        <dbReference type="Pfam" id="PF10187"/>
    </source>
</evidence>